<comment type="caution">
    <text evidence="1">The sequence shown here is derived from an EMBL/GenBank/DDBJ whole genome shotgun (WGS) entry which is preliminary data.</text>
</comment>
<dbReference type="EMBL" id="SNRY01000920">
    <property type="protein sequence ID" value="KAA6335170.1"/>
    <property type="molecule type" value="Genomic_DNA"/>
</dbReference>
<evidence type="ECO:0000313" key="1">
    <source>
        <dbReference type="EMBL" id="KAA6335170.1"/>
    </source>
</evidence>
<proteinExistence type="predicted"/>
<name>A0A5J4RPV1_9ZZZZ</name>
<accession>A0A5J4RPV1</accession>
<gene>
    <name evidence="1" type="ORF">EZS27_016577</name>
</gene>
<dbReference type="AlphaFoldDB" id="A0A5J4RPV1"/>
<organism evidence="1">
    <name type="scientific">termite gut metagenome</name>
    <dbReference type="NCBI Taxonomy" id="433724"/>
    <lineage>
        <taxon>unclassified sequences</taxon>
        <taxon>metagenomes</taxon>
        <taxon>organismal metagenomes</taxon>
    </lineage>
</organism>
<protein>
    <submittedName>
        <fullName evidence="1">Uncharacterized protein</fullName>
    </submittedName>
</protein>
<reference evidence="1" key="1">
    <citation type="submission" date="2019-03" db="EMBL/GenBank/DDBJ databases">
        <title>Single cell metagenomics reveals metabolic interactions within the superorganism composed of flagellate Streblomastix strix and complex community of Bacteroidetes bacteria on its surface.</title>
        <authorList>
            <person name="Treitli S.C."/>
            <person name="Kolisko M."/>
            <person name="Husnik F."/>
            <person name="Keeling P."/>
            <person name="Hampl V."/>
        </authorList>
    </citation>
    <scope>NUCLEOTIDE SEQUENCE</scope>
    <source>
        <strain evidence="1">STM</strain>
    </source>
</reference>
<sequence length="157" mass="17426">MINETFEGILGEIPCYNTIGNWIRKYGLYEYNSSGESLVDEHYAEVVDESMMIGSEKLLVTLAVPAAHQGRPLSHSDVSVLDISVSTSWTAAGVKTQLEKSAEKVGHAPDYVISDNASIMNKGIRLCGIDHHRDISHSLGMYLERTYKESIDFKAFL</sequence>